<protein>
    <submittedName>
        <fullName evidence="1">Uncharacterized protein</fullName>
    </submittedName>
</protein>
<name>A0ABD3A4D2_9GENT</name>
<accession>A0ABD3A4D2</accession>
<dbReference type="EMBL" id="JBJUIK010000006">
    <property type="protein sequence ID" value="KAL3525761.1"/>
    <property type="molecule type" value="Genomic_DNA"/>
</dbReference>
<dbReference type="PANTHER" id="PTHR35304:SF3">
    <property type="entry name" value="CATHEPSIN PROPEPTIDE INHIBITOR DOMAIN-CONTAINING PROTEIN"/>
    <property type="match status" value="1"/>
</dbReference>
<sequence length="158" mass="17926">MPVLLPAILEPQLKGSVVERAALEEEGEKMMNSGCIAGGCIDAQSPVKLSTVKLHQWAEADREFLRMLCMKKEYLDSPSYSPSIASPNKNINFGRQRYLRSYKFSKKQTVAQKTKNWLKVKMHDDHSKVISDDQEGSVGRPCTSLLDFVFRFFFVCMA</sequence>
<evidence type="ECO:0000313" key="2">
    <source>
        <dbReference type="Proteomes" id="UP001630127"/>
    </source>
</evidence>
<evidence type="ECO:0000313" key="1">
    <source>
        <dbReference type="EMBL" id="KAL3525761.1"/>
    </source>
</evidence>
<comment type="caution">
    <text evidence="1">The sequence shown here is derived from an EMBL/GenBank/DDBJ whole genome shotgun (WGS) entry which is preliminary data.</text>
</comment>
<reference evidence="1 2" key="1">
    <citation type="submission" date="2024-11" db="EMBL/GenBank/DDBJ databases">
        <title>A near-complete genome assembly of Cinchona calisaya.</title>
        <authorList>
            <person name="Lian D.C."/>
            <person name="Zhao X.W."/>
            <person name="Wei L."/>
        </authorList>
    </citation>
    <scope>NUCLEOTIDE SEQUENCE [LARGE SCALE GENOMIC DNA]</scope>
    <source>
        <tissue evidence="1">Nenye</tissue>
    </source>
</reference>
<keyword evidence="2" id="KW-1185">Reference proteome</keyword>
<dbReference type="PANTHER" id="PTHR35304">
    <property type="entry name" value="OS05G0120300 PROTEIN-RELATED"/>
    <property type="match status" value="1"/>
</dbReference>
<organism evidence="1 2">
    <name type="scientific">Cinchona calisaya</name>
    <dbReference type="NCBI Taxonomy" id="153742"/>
    <lineage>
        <taxon>Eukaryota</taxon>
        <taxon>Viridiplantae</taxon>
        <taxon>Streptophyta</taxon>
        <taxon>Embryophyta</taxon>
        <taxon>Tracheophyta</taxon>
        <taxon>Spermatophyta</taxon>
        <taxon>Magnoliopsida</taxon>
        <taxon>eudicotyledons</taxon>
        <taxon>Gunneridae</taxon>
        <taxon>Pentapetalae</taxon>
        <taxon>asterids</taxon>
        <taxon>lamiids</taxon>
        <taxon>Gentianales</taxon>
        <taxon>Rubiaceae</taxon>
        <taxon>Cinchonoideae</taxon>
        <taxon>Cinchoneae</taxon>
        <taxon>Cinchona</taxon>
    </lineage>
</organism>
<dbReference type="Proteomes" id="UP001630127">
    <property type="component" value="Unassembled WGS sequence"/>
</dbReference>
<gene>
    <name evidence="1" type="ORF">ACH5RR_014133</name>
</gene>
<dbReference type="AlphaFoldDB" id="A0ABD3A4D2"/>
<proteinExistence type="predicted"/>